<dbReference type="InterPro" id="IPR023395">
    <property type="entry name" value="MCP_dom_sf"/>
</dbReference>
<evidence type="ECO:0000256" key="7">
    <source>
        <dbReference type="ARBA" id="ARBA00023136"/>
    </source>
</evidence>
<keyword evidence="5" id="KW-1133">Transmembrane helix</keyword>
<protein>
    <submittedName>
        <fullName evidence="11">Uncharacterized protein</fullName>
    </submittedName>
</protein>
<feature type="region of interest" description="Disordered" evidence="10">
    <location>
        <begin position="1"/>
        <end position="74"/>
    </location>
</feature>
<evidence type="ECO:0000256" key="4">
    <source>
        <dbReference type="ARBA" id="ARBA00022737"/>
    </source>
</evidence>
<feature type="compositionally biased region" description="Polar residues" evidence="10">
    <location>
        <begin position="64"/>
        <end position="74"/>
    </location>
</feature>
<dbReference type="InterPro" id="IPR002067">
    <property type="entry name" value="MCP"/>
</dbReference>
<feature type="repeat" description="Solcar" evidence="8">
    <location>
        <begin position="82"/>
        <end position="197"/>
    </location>
</feature>
<dbReference type="Proteomes" id="UP000325313">
    <property type="component" value="Unassembled WGS sequence"/>
</dbReference>
<proteinExistence type="inferred from homology"/>
<dbReference type="GO" id="GO:0055085">
    <property type="term" value="P:transmembrane transport"/>
    <property type="evidence" value="ECO:0007669"/>
    <property type="project" value="InterPro"/>
</dbReference>
<dbReference type="GO" id="GO:0031966">
    <property type="term" value="C:mitochondrial membrane"/>
    <property type="evidence" value="ECO:0007669"/>
    <property type="project" value="UniProtKB-SubCell"/>
</dbReference>
<dbReference type="EMBL" id="VDEP01000484">
    <property type="protein sequence ID" value="KAA1070138.1"/>
    <property type="molecule type" value="Genomic_DNA"/>
</dbReference>
<gene>
    <name evidence="11" type="ORF">PGTUg99_010564</name>
</gene>
<keyword evidence="2 9" id="KW-0813">Transport</keyword>
<evidence type="ECO:0000313" key="11">
    <source>
        <dbReference type="EMBL" id="KAA1070138.1"/>
    </source>
</evidence>
<dbReference type="Gene3D" id="1.50.40.10">
    <property type="entry name" value="Mitochondrial carrier domain"/>
    <property type="match status" value="1"/>
</dbReference>
<accession>A0A5B0M2H0</accession>
<dbReference type="PROSITE" id="PS50920">
    <property type="entry name" value="SOLCAR"/>
    <property type="match status" value="1"/>
</dbReference>
<evidence type="ECO:0000256" key="9">
    <source>
        <dbReference type="RuleBase" id="RU000488"/>
    </source>
</evidence>
<keyword evidence="4" id="KW-0677">Repeat</keyword>
<keyword evidence="6" id="KW-0496">Mitochondrion</keyword>
<evidence type="ECO:0000313" key="12">
    <source>
        <dbReference type="Proteomes" id="UP000325313"/>
    </source>
</evidence>
<dbReference type="PANTHER" id="PTHR24089">
    <property type="entry name" value="SOLUTE CARRIER FAMILY 25"/>
    <property type="match status" value="1"/>
</dbReference>
<dbReference type="InterPro" id="IPR018108">
    <property type="entry name" value="MCP_transmembrane"/>
</dbReference>
<name>A0A5B0M2H0_PUCGR</name>
<organism evidence="11 12">
    <name type="scientific">Puccinia graminis f. sp. tritici</name>
    <dbReference type="NCBI Taxonomy" id="56615"/>
    <lineage>
        <taxon>Eukaryota</taxon>
        <taxon>Fungi</taxon>
        <taxon>Dikarya</taxon>
        <taxon>Basidiomycota</taxon>
        <taxon>Pucciniomycotina</taxon>
        <taxon>Pucciniomycetes</taxon>
        <taxon>Pucciniales</taxon>
        <taxon>Pucciniaceae</taxon>
        <taxon>Puccinia</taxon>
    </lineage>
</organism>
<evidence type="ECO:0000256" key="8">
    <source>
        <dbReference type="PROSITE-ProRule" id="PRU00282"/>
    </source>
</evidence>
<evidence type="ECO:0000256" key="2">
    <source>
        <dbReference type="ARBA" id="ARBA00022448"/>
    </source>
</evidence>
<feature type="compositionally biased region" description="Low complexity" evidence="10">
    <location>
        <begin position="41"/>
        <end position="63"/>
    </location>
</feature>
<keyword evidence="7 8" id="KW-0472">Membrane</keyword>
<evidence type="ECO:0000256" key="10">
    <source>
        <dbReference type="SAM" id="MobiDB-lite"/>
    </source>
</evidence>
<dbReference type="PRINTS" id="PR00926">
    <property type="entry name" value="MITOCARRIER"/>
</dbReference>
<comment type="caution">
    <text evidence="11">The sequence shown here is derived from an EMBL/GenBank/DDBJ whole genome shotgun (WGS) entry which is preliminary data.</text>
</comment>
<evidence type="ECO:0000256" key="1">
    <source>
        <dbReference type="ARBA" id="ARBA00004225"/>
    </source>
</evidence>
<evidence type="ECO:0000256" key="3">
    <source>
        <dbReference type="ARBA" id="ARBA00022692"/>
    </source>
</evidence>
<evidence type="ECO:0000256" key="5">
    <source>
        <dbReference type="ARBA" id="ARBA00022989"/>
    </source>
</evidence>
<comment type="similarity">
    <text evidence="9">Belongs to the mitochondrial carrier (TC 2.A.29) family.</text>
</comment>
<comment type="subcellular location">
    <subcellularLocation>
        <location evidence="1">Mitochondrion membrane</location>
        <topology evidence="1">Multi-pass membrane protein</topology>
    </subcellularLocation>
</comment>
<sequence length="236" mass="25260">METTGDDGLSSQPVIGLSEKVIGKMKEKEDRAGGLLGQRKSSLNSSSGSSSGSSSRSSSSSSGQDVKTTTTKENTISQAGFDGAGKYLLSGGIAGAVSRTATAPFDRLKVYLITAQPRMNEERTSRTIMGRGGRMTNLMESLKSIYNEHSKCQINAHHPKPHSWGLRTFFIGNGLNVIKVSPESAIKFFVYEYAKNFFFSSSVMQRILSFLKLPVCQGGGNGPGLGPKILLKPALL</sequence>
<dbReference type="AlphaFoldDB" id="A0A5B0M2H0"/>
<dbReference type="SUPFAM" id="SSF103506">
    <property type="entry name" value="Mitochondrial carrier"/>
    <property type="match status" value="1"/>
</dbReference>
<evidence type="ECO:0000256" key="6">
    <source>
        <dbReference type="ARBA" id="ARBA00023128"/>
    </source>
</evidence>
<dbReference type="Pfam" id="PF00153">
    <property type="entry name" value="Mito_carr"/>
    <property type="match status" value="1"/>
</dbReference>
<keyword evidence="3 8" id="KW-0812">Transmembrane</keyword>
<feature type="compositionally biased region" description="Basic and acidic residues" evidence="10">
    <location>
        <begin position="21"/>
        <end position="32"/>
    </location>
</feature>
<reference evidence="11 12" key="1">
    <citation type="submission" date="2019-05" db="EMBL/GenBank/DDBJ databases">
        <title>Emergence of the Ug99 lineage of the wheat stem rust pathogen through somatic hybridization.</title>
        <authorList>
            <person name="Li F."/>
            <person name="Upadhyaya N.M."/>
            <person name="Sperschneider J."/>
            <person name="Matny O."/>
            <person name="Nguyen-Phuc H."/>
            <person name="Mago R."/>
            <person name="Raley C."/>
            <person name="Miller M.E."/>
            <person name="Silverstein K.A.T."/>
            <person name="Henningsen E."/>
            <person name="Hirsch C.D."/>
            <person name="Visser B."/>
            <person name="Pretorius Z.A."/>
            <person name="Steffenson B.J."/>
            <person name="Schwessinger B."/>
            <person name="Dodds P.N."/>
            <person name="Figueroa M."/>
        </authorList>
    </citation>
    <scope>NUCLEOTIDE SEQUENCE [LARGE SCALE GENOMIC DNA]</scope>
    <source>
        <strain evidence="11 12">Ug99</strain>
    </source>
</reference>
<feature type="compositionally biased region" description="Polar residues" evidence="10">
    <location>
        <begin position="1"/>
        <end position="13"/>
    </location>
</feature>